<feature type="transmembrane region" description="Helical" evidence="7">
    <location>
        <begin position="245"/>
        <end position="264"/>
    </location>
</feature>
<keyword evidence="2 7" id="KW-0813">Transport</keyword>
<dbReference type="Pfam" id="PF00528">
    <property type="entry name" value="BPD_transp_1"/>
    <property type="match status" value="1"/>
</dbReference>
<protein>
    <submittedName>
        <fullName evidence="9">Carbohydrate ABC transporter permease</fullName>
    </submittedName>
</protein>
<dbReference type="InterPro" id="IPR035906">
    <property type="entry name" value="MetI-like_sf"/>
</dbReference>
<keyword evidence="4 7" id="KW-0812">Transmembrane</keyword>
<accession>A0ABV6RX56</accession>
<reference evidence="9 10" key="1">
    <citation type="submission" date="2024-09" db="EMBL/GenBank/DDBJ databases">
        <authorList>
            <person name="Sun Q."/>
            <person name="Mori K."/>
        </authorList>
    </citation>
    <scope>NUCLEOTIDE SEQUENCE [LARGE SCALE GENOMIC DNA]</scope>
    <source>
        <strain evidence="9 10">KCTC 23076</strain>
    </source>
</reference>
<evidence type="ECO:0000313" key="10">
    <source>
        <dbReference type="Proteomes" id="UP001589896"/>
    </source>
</evidence>
<evidence type="ECO:0000256" key="2">
    <source>
        <dbReference type="ARBA" id="ARBA00022448"/>
    </source>
</evidence>
<dbReference type="RefSeq" id="WP_386674398.1">
    <property type="nucleotide sequence ID" value="NZ_JBHLTG010000008.1"/>
</dbReference>
<feature type="transmembrane region" description="Helical" evidence="7">
    <location>
        <begin position="12"/>
        <end position="30"/>
    </location>
</feature>
<sequence length="278" mass="30393">MFRYTKWTLVREIVVILGAIVMLLPFYFLFSTALKPREEVLTTPAIQPPTAPTLDGLFEIFGGTGRSSISVGMMNSVIITAGAIFGLVLLGSLCAYVLSRKFSRFSTVAYYMILVGIIVPAQLGTIPIYVGARALGMVGSLWGMIILYVGMLMPLAVFLYAGFIRALPKEYEEASTIDGASKFQIFVRVVFPLLAPATGTVAILTGLAVWNDFFTPLIFLDGSEAATLPVVMFGYVGSIVSRWDLIFWVVIVSMLPILIFYLFAQKKFIQGFSGGIKS</sequence>
<dbReference type="EMBL" id="JBHLTG010000008">
    <property type="protein sequence ID" value="MFC0681559.1"/>
    <property type="molecule type" value="Genomic_DNA"/>
</dbReference>
<dbReference type="InterPro" id="IPR000515">
    <property type="entry name" value="MetI-like"/>
</dbReference>
<dbReference type="Gene3D" id="1.10.3720.10">
    <property type="entry name" value="MetI-like"/>
    <property type="match status" value="1"/>
</dbReference>
<dbReference type="CDD" id="cd06261">
    <property type="entry name" value="TM_PBP2"/>
    <property type="match status" value="1"/>
</dbReference>
<evidence type="ECO:0000256" key="4">
    <source>
        <dbReference type="ARBA" id="ARBA00022692"/>
    </source>
</evidence>
<comment type="subcellular location">
    <subcellularLocation>
        <location evidence="1 7">Cell membrane</location>
        <topology evidence="1 7">Multi-pass membrane protein</topology>
    </subcellularLocation>
</comment>
<comment type="similarity">
    <text evidence="7">Belongs to the binding-protein-dependent transport system permease family.</text>
</comment>
<dbReference type="PROSITE" id="PS50928">
    <property type="entry name" value="ABC_TM1"/>
    <property type="match status" value="1"/>
</dbReference>
<comment type="caution">
    <text evidence="9">The sequence shown here is derived from an EMBL/GenBank/DDBJ whole genome shotgun (WGS) entry which is preliminary data.</text>
</comment>
<name>A0ABV6RX56_9GAMM</name>
<keyword evidence="6 7" id="KW-0472">Membrane</keyword>
<feature type="transmembrane region" description="Helical" evidence="7">
    <location>
        <begin position="185"/>
        <end position="210"/>
    </location>
</feature>
<evidence type="ECO:0000256" key="7">
    <source>
        <dbReference type="RuleBase" id="RU363032"/>
    </source>
</evidence>
<keyword evidence="5 7" id="KW-1133">Transmembrane helix</keyword>
<feature type="transmembrane region" description="Helical" evidence="7">
    <location>
        <begin position="77"/>
        <end position="98"/>
    </location>
</feature>
<organism evidence="9 10">
    <name type="scientific">Lysobacter korlensis</name>
    <dbReference type="NCBI Taxonomy" id="553636"/>
    <lineage>
        <taxon>Bacteria</taxon>
        <taxon>Pseudomonadati</taxon>
        <taxon>Pseudomonadota</taxon>
        <taxon>Gammaproteobacteria</taxon>
        <taxon>Lysobacterales</taxon>
        <taxon>Lysobacteraceae</taxon>
        <taxon>Lysobacter</taxon>
    </lineage>
</organism>
<feature type="transmembrane region" description="Helical" evidence="7">
    <location>
        <begin position="142"/>
        <end position="164"/>
    </location>
</feature>
<gene>
    <name evidence="9" type="ORF">ACFFGH_27335</name>
</gene>
<evidence type="ECO:0000259" key="8">
    <source>
        <dbReference type="PROSITE" id="PS50928"/>
    </source>
</evidence>
<proteinExistence type="inferred from homology"/>
<evidence type="ECO:0000256" key="6">
    <source>
        <dbReference type="ARBA" id="ARBA00023136"/>
    </source>
</evidence>
<keyword evidence="3" id="KW-1003">Cell membrane</keyword>
<dbReference type="PANTHER" id="PTHR43744">
    <property type="entry name" value="ABC TRANSPORTER PERMEASE PROTEIN MG189-RELATED-RELATED"/>
    <property type="match status" value="1"/>
</dbReference>
<dbReference type="SUPFAM" id="SSF161098">
    <property type="entry name" value="MetI-like"/>
    <property type="match status" value="1"/>
</dbReference>
<evidence type="ECO:0000256" key="5">
    <source>
        <dbReference type="ARBA" id="ARBA00022989"/>
    </source>
</evidence>
<feature type="domain" description="ABC transmembrane type-1" evidence="8">
    <location>
        <begin position="73"/>
        <end position="264"/>
    </location>
</feature>
<evidence type="ECO:0000256" key="1">
    <source>
        <dbReference type="ARBA" id="ARBA00004651"/>
    </source>
</evidence>
<dbReference type="PANTHER" id="PTHR43744:SF3">
    <property type="entry name" value="LACTOSE TRANSPORT SYSTEM PERMEASE PROTEIN LACG"/>
    <property type="match status" value="1"/>
</dbReference>
<dbReference type="Proteomes" id="UP001589896">
    <property type="component" value="Unassembled WGS sequence"/>
</dbReference>
<feature type="transmembrane region" description="Helical" evidence="7">
    <location>
        <begin position="110"/>
        <end position="130"/>
    </location>
</feature>
<evidence type="ECO:0000313" key="9">
    <source>
        <dbReference type="EMBL" id="MFC0681559.1"/>
    </source>
</evidence>
<keyword evidence="10" id="KW-1185">Reference proteome</keyword>
<evidence type="ECO:0000256" key="3">
    <source>
        <dbReference type="ARBA" id="ARBA00022475"/>
    </source>
</evidence>